<evidence type="ECO:0000256" key="1">
    <source>
        <dbReference type="SAM" id="MobiDB-lite"/>
    </source>
</evidence>
<evidence type="ECO:0000313" key="3">
    <source>
        <dbReference type="Proteomes" id="UP000595205"/>
    </source>
</evidence>
<feature type="region of interest" description="Disordered" evidence="1">
    <location>
        <begin position="70"/>
        <end position="109"/>
    </location>
</feature>
<protein>
    <submittedName>
        <fullName evidence="2">Uncharacterized protein</fullName>
    </submittedName>
</protein>
<name>A0A7R7MU55_MYCIT</name>
<evidence type="ECO:0000313" key="2">
    <source>
        <dbReference type="EMBL" id="BCP00091.1"/>
    </source>
</evidence>
<dbReference type="Proteomes" id="UP000595205">
    <property type="component" value="Chromosome"/>
</dbReference>
<dbReference type="EMBL" id="AP024255">
    <property type="protein sequence ID" value="BCP00091.1"/>
    <property type="molecule type" value="Genomic_DNA"/>
</dbReference>
<sequence>MGGPLVAFAGLAAVSAAEPDERFRDPGQARAAVDYFLGHETENTSAIKPPRPGADASNRSCHVWRASQAGGMDADHQPGVGRAGPVRRDGNARVIPATRADQRSFGQVT</sequence>
<proteinExistence type="predicted"/>
<organism evidence="2 3">
    <name type="scientific">Mycobacterium intracellulare</name>
    <dbReference type="NCBI Taxonomy" id="1767"/>
    <lineage>
        <taxon>Bacteria</taxon>
        <taxon>Bacillati</taxon>
        <taxon>Actinomycetota</taxon>
        <taxon>Actinomycetes</taxon>
        <taxon>Mycobacteriales</taxon>
        <taxon>Mycobacteriaceae</taxon>
        <taxon>Mycobacterium</taxon>
        <taxon>Mycobacterium avium complex (MAC)</taxon>
    </lineage>
</organism>
<dbReference type="AlphaFoldDB" id="A0A7R7MU55"/>
<accession>A0A7R7MU55</accession>
<reference evidence="2 3" key="1">
    <citation type="submission" date="2020-12" db="EMBL/GenBank/DDBJ databases">
        <title>Genome sequence of clinical Mycobacterium intracellulare strains.</title>
        <authorList>
            <person name="Tateishi Y."/>
            <person name="Matsumoto S."/>
            <person name="Fukushima Y."/>
            <person name="Nakajima C."/>
            <person name="Suzuki Y."/>
        </authorList>
    </citation>
    <scope>NUCLEOTIDE SEQUENCE [LARGE SCALE GENOMIC DNA]</scope>
    <source>
        <strain evidence="2 3">M018</strain>
    </source>
</reference>
<gene>
    <name evidence="2" type="ORF">MINTM018_28600</name>
</gene>